<gene>
    <name evidence="2" type="ORF">THASP1DRAFT_29643</name>
</gene>
<sequence>MDMDGAGWTVTTLGNARGHDRPAGHCTRRRSFELPEPVSLAGRRRSSSFTALSANASEPLAQQTATTALTHPRGRSPRLDEGPSQASLPAHKLGARSTTLEMADMGRAATAAGFREPSQPHRRSRATHPDRPLSQGVLQAVPANTTTFMLFSSSSSSASSPSLSSHSTTLSTMASPHTGVGNRGPGAMAAGWQTRERSGMTSDTEMASPLPAAGDSAEDVRIRRAFGRMTVDGALESDASGGTKGRLLLTPRSALRTTTRASAFAAAANGGLAVRTQLPRDTASIAAGAVYPRPPSPCPHLGVRGPTRRRRRSLSSSPGPYPARRLRLQSPPTSANGSWSGSGGSPCSSPGGIRRVSSAGTATGAHDPAASAPYSPVSATSFAGSPVMYMQSHARLNSPPPSSFASFVGLEVAPTLMPALSSSMRPMINGRELAIPRGRNRASSLTLLHSAATAAAVVAQAVRRPRTPTLSAEDAFLEQAGLQAQSLEMASAMSISTAAARASASITWAPSMAAAEEMSARMGSGLAGRSALMTTSPAYTGRRMPAVTKMRAKLLNRVQSMLESESSPLEQEVKKEREVHEHLREHDEVGASDLGVLVQREPSKALPWLAADEVVVGNSAYVRSRLNPEWDYFRGEPSPSPSSSCMSSPGLYPHPGASPLAFWPGSPGPPVTSMPRRGKRKASYDRSDPYGNTVTGIGSAFYKRRAASPVVHPNSPRLLIGGSPRVLPVAIPVAPSSSLSASTGATSTLTNLSLGPPLQPLSISTSGANTTYGAHAHAAAAMGRHGALINIQETDMHFSRMSLEDGDNSNSSNSSRSTSTGPAKITSPSTA</sequence>
<dbReference type="Proteomes" id="UP000271241">
    <property type="component" value="Unassembled WGS sequence"/>
</dbReference>
<feature type="region of interest" description="Disordered" evidence="1">
    <location>
        <begin position="663"/>
        <end position="689"/>
    </location>
</feature>
<dbReference type="OrthoDB" id="5598286at2759"/>
<feature type="compositionally biased region" description="Polar residues" evidence="1">
    <location>
        <begin position="47"/>
        <end position="56"/>
    </location>
</feature>
<evidence type="ECO:0000256" key="1">
    <source>
        <dbReference type="SAM" id="MobiDB-lite"/>
    </source>
</evidence>
<feature type="region of interest" description="Disordered" evidence="1">
    <location>
        <begin position="1"/>
        <end position="96"/>
    </location>
</feature>
<organism evidence="2 3">
    <name type="scientific">Thamnocephalis sphaerospora</name>
    <dbReference type="NCBI Taxonomy" id="78915"/>
    <lineage>
        <taxon>Eukaryota</taxon>
        <taxon>Fungi</taxon>
        <taxon>Fungi incertae sedis</taxon>
        <taxon>Zoopagomycota</taxon>
        <taxon>Zoopagomycotina</taxon>
        <taxon>Zoopagomycetes</taxon>
        <taxon>Zoopagales</taxon>
        <taxon>Sigmoideomycetaceae</taxon>
        <taxon>Thamnocephalis</taxon>
    </lineage>
</organism>
<name>A0A4P9XSR0_9FUNG</name>
<evidence type="ECO:0000313" key="3">
    <source>
        <dbReference type="Proteomes" id="UP000271241"/>
    </source>
</evidence>
<keyword evidence="3" id="KW-1185">Reference proteome</keyword>
<reference evidence="3" key="1">
    <citation type="journal article" date="2018" name="Nat. Microbiol.">
        <title>Leveraging single-cell genomics to expand the fungal tree of life.</title>
        <authorList>
            <person name="Ahrendt S.R."/>
            <person name="Quandt C.A."/>
            <person name="Ciobanu D."/>
            <person name="Clum A."/>
            <person name="Salamov A."/>
            <person name="Andreopoulos B."/>
            <person name="Cheng J.F."/>
            <person name="Woyke T."/>
            <person name="Pelin A."/>
            <person name="Henrissat B."/>
            <person name="Reynolds N.K."/>
            <person name="Benny G.L."/>
            <person name="Smith M.E."/>
            <person name="James T.Y."/>
            <person name="Grigoriev I.V."/>
        </authorList>
    </citation>
    <scope>NUCLEOTIDE SEQUENCE [LARGE SCALE GENOMIC DNA]</scope>
    <source>
        <strain evidence="3">RSA 1356</strain>
    </source>
</reference>
<feature type="compositionally biased region" description="Low complexity" evidence="1">
    <location>
        <begin position="152"/>
        <end position="175"/>
    </location>
</feature>
<evidence type="ECO:0000313" key="2">
    <source>
        <dbReference type="EMBL" id="RKP08551.1"/>
    </source>
</evidence>
<dbReference type="EMBL" id="KZ992591">
    <property type="protein sequence ID" value="RKP08551.1"/>
    <property type="molecule type" value="Genomic_DNA"/>
</dbReference>
<feature type="region of interest" description="Disordered" evidence="1">
    <location>
        <begin position="152"/>
        <end position="216"/>
    </location>
</feature>
<feature type="region of interest" description="Disordered" evidence="1">
    <location>
        <begin position="801"/>
        <end position="831"/>
    </location>
</feature>
<feature type="region of interest" description="Disordered" evidence="1">
    <location>
        <begin position="288"/>
        <end position="376"/>
    </location>
</feature>
<protein>
    <submittedName>
        <fullName evidence="2">Uncharacterized protein</fullName>
    </submittedName>
</protein>
<proteinExistence type="predicted"/>
<feature type="compositionally biased region" description="Low complexity" evidence="1">
    <location>
        <begin position="60"/>
        <end position="70"/>
    </location>
</feature>
<accession>A0A4P9XSR0</accession>
<dbReference type="STRING" id="78915.A0A4P9XSR0"/>
<feature type="region of interest" description="Disordered" evidence="1">
    <location>
        <begin position="111"/>
        <end position="136"/>
    </location>
</feature>
<dbReference type="AlphaFoldDB" id="A0A4P9XSR0"/>
<feature type="compositionally biased region" description="Low complexity" evidence="1">
    <location>
        <begin position="808"/>
        <end position="820"/>
    </location>
</feature>